<dbReference type="InterPro" id="IPR029058">
    <property type="entry name" value="AB_hydrolase_fold"/>
</dbReference>
<evidence type="ECO:0000313" key="6">
    <source>
        <dbReference type="EMBL" id="RWS12815.1"/>
    </source>
</evidence>
<dbReference type="EMBL" id="NCKU01001199">
    <property type="protein sequence ID" value="RWS12815.1"/>
    <property type="molecule type" value="Genomic_DNA"/>
</dbReference>
<feature type="transmembrane region" description="Helical" evidence="4">
    <location>
        <begin position="12"/>
        <end position="28"/>
    </location>
</feature>
<feature type="transmembrane region" description="Helical" evidence="4">
    <location>
        <begin position="521"/>
        <end position="545"/>
    </location>
</feature>
<dbReference type="PROSITE" id="PS00941">
    <property type="entry name" value="CARBOXYLESTERASE_B_2"/>
    <property type="match status" value="1"/>
</dbReference>
<evidence type="ECO:0000256" key="2">
    <source>
        <dbReference type="ARBA" id="ARBA00022729"/>
    </source>
</evidence>
<comment type="caution">
    <text evidence="6">The sequence shown here is derived from an EMBL/GenBank/DDBJ whole genome shotgun (WGS) entry which is preliminary data.</text>
</comment>
<dbReference type="InterPro" id="IPR019819">
    <property type="entry name" value="Carboxylesterase_B_CS"/>
</dbReference>
<sequence>MKLGGELLRLKNSFYLQCYLLFALFYTICSQSSFWPEVTINQGVVRGRRMRTANGKDFFGFIGIPYASPPIGQLRYRRPIAHQGWRGTLSATTYKDSCPQFDSRGIELGNEDCLYLNVYTPSAEQRSFPDLYPVMVYIQAESFENGDSSLYGPEKLLDKGVVLVTFNYRLGILGLLNRAIMQSGSGLCNWALETNPLQYAKEIATIVGCPTISSSAIVDCLRTIPPGVLLRAQNKGKIFGEFPQRAAPVIERSVKSFLTDNPRNLLLRGEFSRVPVIIGVNKDETSYFYPLVVRSYISGDSSYHEKTLIPRFLEATTPYVGVAKDRVIRPILYMYFNNINPTNISEIASRFINMSSDSLYWSCIDQTMKLYWETGAPVYMYTFEYEGSNSMVKLLMNNAPTTINTGVCHGDELFYIFDLKIGRLRNPTYSDNQVSQRMLTLWTDFAKYGYAPQLVNYEYPKWELYHPTRKNYYRIDRELLTANSYRQREAIFWSAHLPNITGINPSVLPVINEARPLYKTLAWAMVAVSITLLLLVIALLSILYYQRRSQSFKAQTTAENGSHLSTDEYPTFGRRKFATWARKLVRQKYDPRVETAATRPLDE</sequence>
<dbReference type="AlphaFoldDB" id="A0A443RC13"/>
<keyword evidence="4" id="KW-1133">Transmembrane helix</keyword>
<protein>
    <submittedName>
        <fullName evidence="6">Neuroligin-2-like protein</fullName>
    </submittedName>
</protein>
<dbReference type="OrthoDB" id="19653at2759"/>
<comment type="similarity">
    <text evidence="1">Belongs to the type-B carboxylesterase/lipase family.</text>
</comment>
<dbReference type="InterPro" id="IPR002018">
    <property type="entry name" value="CarbesteraseB"/>
</dbReference>
<evidence type="ECO:0000313" key="7">
    <source>
        <dbReference type="Proteomes" id="UP000285301"/>
    </source>
</evidence>
<name>A0A443RC13_9ACAR</name>
<dbReference type="PANTHER" id="PTHR43903">
    <property type="entry name" value="NEUROLIGIN"/>
    <property type="match status" value="1"/>
</dbReference>
<proteinExistence type="inferred from homology"/>
<feature type="domain" description="Carboxylesterase type B" evidence="5">
    <location>
        <begin position="174"/>
        <end position="493"/>
    </location>
</feature>
<accession>A0A443RC13</accession>
<evidence type="ECO:0000259" key="5">
    <source>
        <dbReference type="Pfam" id="PF00135"/>
    </source>
</evidence>
<dbReference type="STRING" id="1965070.A0A443RC13"/>
<dbReference type="Gene3D" id="3.40.50.1820">
    <property type="entry name" value="alpha/beta hydrolase"/>
    <property type="match status" value="2"/>
</dbReference>
<keyword evidence="4" id="KW-0812">Transmembrane</keyword>
<evidence type="ECO:0000256" key="1">
    <source>
        <dbReference type="ARBA" id="ARBA00005964"/>
    </source>
</evidence>
<dbReference type="Pfam" id="PF00135">
    <property type="entry name" value="COesterase"/>
    <property type="match status" value="1"/>
</dbReference>
<gene>
    <name evidence="6" type="ORF">B4U79_01082</name>
</gene>
<dbReference type="Proteomes" id="UP000285301">
    <property type="component" value="Unassembled WGS sequence"/>
</dbReference>
<reference evidence="6 7" key="1">
    <citation type="journal article" date="2018" name="Gigascience">
        <title>Genomes of trombidid mites reveal novel predicted allergens and laterally-transferred genes associated with secondary metabolism.</title>
        <authorList>
            <person name="Dong X."/>
            <person name="Chaisiri K."/>
            <person name="Xia D."/>
            <person name="Armstrong S.D."/>
            <person name="Fang Y."/>
            <person name="Donnelly M.J."/>
            <person name="Kadowaki T."/>
            <person name="McGarry J.W."/>
            <person name="Darby A.C."/>
            <person name="Makepeace B.L."/>
        </authorList>
    </citation>
    <scope>NUCLEOTIDE SEQUENCE [LARGE SCALE GENOMIC DNA]</scope>
    <source>
        <strain evidence="6">UoL-WK</strain>
    </source>
</reference>
<dbReference type="SUPFAM" id="SSF53474">
    <property type="entry name" value="alpha/beta-Hydrolases"/>
    <property type="match status" value="1"/>
</dbReference>
<evidence type="ECO:0000256" key="4">
    <source>
        <dbReference type="SAM" id="Phobius"/>
    </source>
</evidence>
<evidence type="ECO:0000256" key="3">
    <source>
        <dbReference type="ARBA" id="ARBA00023180"/>
    </source>
</evidence>
<organism evidence="6 7">
    <name type="scientific">Dinothrombium tinctorium</name>
    <dbReference type="NCBI Taxonomy" id="1965070"/>
    <lineage>
        <taxon>Eukaryota</taxon>
        <taxon>Metazoa</taxon>
        <taxon>Ecdysozoa</taxon>
        <taxon>Arthropoda</taxon>
        <taxon>Chelicerata</taxon>
        <taxon>Arachnida</taxon>
        <taxon>Acari</taxon>
        <taxon>Acariformes</taxon>
        <taxon>Trombidiformes</taxon>
        <taxon>Prostigmata</taxon>
        <taxon>Anystina</taxon>
        <taxon>Parasitengona</taxon>
        <taxon>Trombidioidea</taxon>
        <taxon>Trombidiidae</taxon>
        <taxon>Dinothrombium</taxon>
    </lineage>
</organism>
<keyword evidence="2" id="KW-0732">Signal</keyword>
<keyword evidence="4" id="KW-0472">Membrane</keyword>
<keyword evidence="3" id="KW-0325">Glycoprotein</keyword>
<dbReference type="InterPro" id="IPR051093">
    <property type="entry name" value="Neuroligin/BSAL"/>
</dbReference>
<keyword evidence="7" id="KW-1185">Reference proteome</keyword>